<accession>A0A1G6Z802</accession>
<evidence type="ECO:0000313" key="9">
    <source>
        <dbReference type="Proteomes" id="UP000199603"/>
    </source>
</evidence>
<evidence type="ECO:0000256" key="1">
    <source>
        <dbReference type="ARBA" id="ARBA00011073"/>
    </source>
</evidence>
<comment type="similarity">
    <text evidence="1 5">Belongs to the peptidase S8 family.</text>
</comment>
<dbReference type="Pfam" id="PF00082">
    <property type="entry name" value="Peptidase_S8"/>
    <property type="match status" value="1"/>
</dbReference>
<dbReference type="InterPro" id="IPR034058">
    <property type="entry name" value="TagA/B/C/D_pept_dom"/>
</dbReference>
<dbReference type="InterPro" id="IPR051048">
    <property type="entry name" value="Peptidase_S8/S53_subtilisin"/>
</dbReference>
<feature type="active site" description="Charge relay system" evidence="5">
    <location>
        <position position="321"/>
    </location>
</feature>
<dbReference type="STRING" id="265719.SAMN04488509_11273"/>
<dbReference type="PROSITE" id="PS51829">
    <property type="entry name" value="P_HOMO_B"/>
    <property type="match status" value="1"/>
</dbReference>
<keyword evidence="4 5" id="KW-0720">Serine protease</keyword>
<gene>
    <name evidence="8" type="ORF">SAMN04488509_11273</name>
</gene>
<keyword evidence="2 5" id="KW-0645">Protease</keyword>
<dbReference type="PRINTS" id="PR00723">
    <property type="entry name" value="SUBTILISIN"/>
</dbReference>
<dbReference type="CDD" id="cd00063">
    <property type="entry name" value="FN3"/>
    <property type="match status" value="1"/>
</dbReference>
<dbReference type="AlphaFoldDB" id="A0A1G6Z802"/>
<proteinExistence type="inferred from homology"/>
<dbReference type="InterPro" id="IPR036116">
    <property type="entry name" value="FN3_sf"/>
</dbReference>
<reference evidence="8 9" key="1">
    <citation type="submission" date="2016-10" db="EMBL/GenBank/DDBJ databases">
        <authorList>
            <person name="de Groot N.N."/>
        </authorList>
    </citation>
    <scope>NUCLEOTIDE SEQUENCE [LARGE SCALE GENOMIC DNA]</scope>
    <source>
        <strain evidence="8 9">DSM 16957</strain>
    </source>
</reference>
<dbReference type="PROSITE" id="PS00138">
    <property type="entry name" value="SUBTILASE_SER"/>
    <property type="match status" value="1"/>
</dbReference>
<dbReference type="InterPro" id="IPR013783">
    <property type="entry name" value="Ig-like_fold"/>
</dbReference>
<feature type="active site" description="Charge relay system" evidence="5">
    <location>
        <position position="260"/>
    </location>
</feature>
<dbReference type="InterPro" id="IPR023828">
    <property type="entry name" value="Peptidase_S8_Ser-AS"/>
</dbReference>
<dbReference type="Gene3D" id="2.60.40.10">
    <property type="entry name" value="Immunoglobulins"/>
    <property type="match status" value="1"/>
</dbReference>
<dbReference type="PANTHER" id="PTHR43399">
    <property type="entry name" value="SUBTILISIN-RELATED"/>
    <property type="match status" value="1"/>
</dbReference>
<feature type="active site" description="Charge relay system" evidence="5">
    <location>
        <position position="526"/>
    </location>
</feature>
<dbReference type="InterPro" id="IPR003961">
    <property type="entry name" value="FN3_dom"/>
</dbReference>
<dbReference type="GO" id="GO:0004252">
    <property type="term" value="F:serine-type endopeptidase activity"/>
    <property type="evidence" value="ECO:0007669"/>
    <property type="project" value="UniProtKB-UniRule"/>
</dbReference>
<evidence type="ECO:0000259" key="7">
    <source>
        <dbReference type="PROSITE" id="PS51829"/>
    </source>
</evidence>
<dbReference type="CDD" id="cd04842">
    <property type="entry name" value="Peptidases_S8_Kp43_protease"/>
    <property type="match status" value="1"/>
</dbReference>
<evidence type="ECO:0000313" key="8">
    <source>
        <dbReference type="EMBL" id="SDD98117.1"/>
    </source>
</evidence>
<feature type="region of interest" description="Disordered" evidence="6">
    <location>
        <begin position="473"/>
        <end position="507"/>
    </location>
</feature>
<dbReference type="Gene3D" id="2.60.120.380">
    <property type="match status" value="1"/>
</dbReference>
<dbReference type="Pfam" id="PF01483">
    <property type="entry name" value="P_proprotein"/>
    <property type="match status" value="1"/>
</dbReference>
<dbReference type="RefSeq" id="WP_091244673.1">
    <property type="nucleotide sequence ID" value="NZ_FNAG01000012.1"/>
</dbReference>
<evidence type="ECO:0000256" key="6">
    <source>
        <dbReference type="SAM" id="MobiDB-lite"/>
    </source>
</evidence>
<dbReference type="SUPFAM" id="SSF52743">
    <property type="entry name" value="Subtilisin-like"/>
    <property type="match status" value="1"/>
</dbReference>
<dbReference type="InterPro" id="IPR008979">
    <property type="entry name" value="Galactose-bd-like_sf"/>
</dbReference>
<dbReference type="SUPFAM" id="SSF49265">
    <property type="entry name" value="Fibronectin type III"/>
    <property type="match status" value="1"/>
</dbReference>
<dbReference type="InterPro" id="IPR036852">
    <property type="entry name" value="Peptidase_S8/S53_dom_sf"/>
</dbReference>
<dbReference type="InterPro" id="IPR015500">
    <property type="entry name" value="Peptidase_S8_subtilisin-rel"/>
</dbReference>
<dbReference type="Gene3D" id="2.60.120.260">
    <property type="entry name" value="Galactose-binding domain-like"/>
    <property type="match status" value="1"/>
</dbReference>
<keyword evidence="3 5" id="KW-0378">Hydrolase</keyword>
<protein>
    <submittedName>
        <fullName evidence="8">Proprotein convertase P-domain-containing protein</fullName>
    </submittedName>
</protein>
<evidence type="ECO:0000256" key="5">
    <source>
        <dbReference type="PROSITE-ProRule" id="PRU01240"/>
    </source>
</evidence>
<evidence type="ECO:0000256" key="3">
    <source>
        <dbReference type="ARBA" id="ARBA00022801"/>
    </source>
</evidence>
<dbReference type="InterPro" id="IPR000209">
    <property type="entry name" value="Peptidase_S8/S53_dom"/>
</dbReference>
<dbReference type="PANTHER" id="PTHR43399:SF4">
    <property type="entry name" value="CELL WALL-ASSOCIATED PROTEASE"/>
    <property type="match status" value="1"/>
</dbReference>
<dbReference type="InterPro" id="IPR002884">
    <property type="entry name" value="P_dom"/>
</dbReference>
<evidence type="ECO:0000256" key="4">
    <source>
        <dbReference type="ARBA" id="ARBA00022825"/>
    </source>
</evidence>
<dbReference type="EMBL" id="FNAG01000012">
    <property type="protein sequence ID" value="SDD98117.1"/>
    <property type="molecule type" value="Genomic_DNA"/>
</dbReference>
<dbReference type="Gene3D" id="3.40.50.200">
    <property type="entry name" value="Peptidase S8/S53 domain"/>
    <property type="match status" value="1"/>
</dbReference>
<dbReference type="PROSITE" id="PS51892">
    <property type="entry name" value="SUBTILASE"/>
    <property type="match status" value="1"/>
</dbReference>
<dbReference type="OrthoDB" id="5928883at2"/>
<keyword evidence="9" id="KW-1185">Reference proteome</keyword>
<dbReference type="GO" id="GO:0006508">
    <property type="term" value="P:proteolysis"/>
    <property type="evidence" value="ECO:0007669"/>
    <property type="project" value="UniProtKB-KW"/>
</dbReference>
<feature type="domain" description="P/Homo B" evidence="7">
    <location>
        <begin position="928"/>
        <end position="1104"/>
    </location>
</feature>
<name>A0A1G6Z802_9GAMM</name>
<sequence>MRFWIPGLLLLPLVSYAAEDGKRCQVSFDAATLDVCTGDLKLAHEALRSLGNADANSPFRIVKFDAPIRAAQRRALQAQGVQILGYAPHYAYLVRMDTTTEARVKALPGVLWTGAYLPVWKLDINLANDIANTLAGGKGVSISTEAGVEELSIALHPGIDSTRSRSALLSTPGLSYKLTEQGFDHERIVVGFERSALADAVQALALNPEVATVSLRWPNELMNSQAGWLHQSGQQTPVAGSMPAFENGLFGCGQIVAAADSGLHATHCSFADATFGQPVTSICASGAGCPSITPDFNHRKIGAHYKWDGSTTGAPADGHGHGTHVMATITGNNPATGAVDCDTRTSPGGLTDLDGTAPGAKLISQEMGASLQYLNSGGGTIFHAAATAYANGARTHNNSWGSSCRNSLGACIADCQVEYRATTRDADAVVWEHPQLAVLVAAGNSGGLGGRAGCGPGADVGAAGNAKNVFSIGSNDRGTGGDAMSDFSSRGPTQDRRLKPDMTAQGGSIVSASRTACGTATMSGTSMATPTAAGLSALVREYLQRGFYPSGIENPDHALPTPSAALIKAIMINGAQEITGTGTTGGAPSQSQGWGRINLDRSLYFHEDARGLWLDDQTAGLETGDVYTEMLAVEAGAPLIVTLVWHDAPALVNANPHGVNQLRLEVETPDGQIWTQKLPAGGGLTNPNPVADTSTVDYDDRNNVHNIELPTPATGSYVVRVRGIQVAQGPQPFALSATGKLLGLTEPDFILGTSGASAGICAGEPINLSIGATAFEGFSDPLTLSHSTLPAGLTGSFSVNPLTPATPAATSTLAIGNTGSLPSGTFSFDITAASNGPGFPASTKTRTVNVPVDAAAPVAVGLAAPAQGAVDQPLRPSLSWDAIPGATSYRIEVADNAQFTSPIVDTTVPGTSLTLFDALAANTEYFWRVSATNRCGAGELSSVRSFTTSNLICSEPGLNIPDNNATGATDTLNVVNTGALDGLRLGLKINHTWMGDLRVWLSKDDTTVELVNRPGVPASTNGCNGDNMDIVLADGSALSVQSNCANANPAYTPGAEYSPANPLAAFTGTELSGAWSLRVSDNAGADTGQVVSWCLLPAAASQTPEIFKHGFESTP</sequence>
<evidence type="ECO:0000256" key="2">
    <source>
        <dbReference type="ARBA" id="ARBA00022670"/>
    </source>
</evidence>
<dbReference type="Proteomes" id="UP000199603">
    <property type="component" value="Unassembled WGS sequence"/>
</dbReference>
<dbReference type="SUPFAM" id="SSF49785">
    <property type="entry name" value="Galactose-binding domain-like"/>
    <property type="match status" value="2"/>
</dbReference>
<organism evidence="8 9">
    <name type="scientific">Aquimonas voraii</name>
    <dbReference type="NCBI Taxonomy" id="265719"/>
    <lineage>
        <taxon>Bacteria</taxon>
        <taxon>Pseudomonadati</taxon>
        <taxon>Pseudomonadota</taxon>
        <taxon>Gammaproteobacteria</taxon>
        <taxon>Lysobacterales</taxon>
        <taxon>Lysobacteraceae</taxon>
        <taxon>Aquimonas</taxon>
    </lineage>
</organism>